<dbReference type="EMBL" id="CP001176">
    <property type="protein sequence ID" value="ACK63601.1"/>
    <property type="molecule type" value="Genomic_DNA"/>
</dbReference>
<evidence type="ECO:0000313" key="2">
    <source>
        <dbReference type="Proteomes" id="UP000007096"/>
    </source>
</evidence>
<gene>
    <name evidence="1" type="ordered locus">BCB4264_A2229</name>
</gene>
<dbReference type="KEGG" id="bcb:BCB4264_A2229"/>
<name>B7H507_BACC4</name>
<accession>B7H507</accession>
<reference evidence="1 2" key="1">
    <citation type="submission" date="2008-10" db="EMBL/GenBank/DDBJ databases">
        <title>Genome sequence of Bacillus cereus B4264.</title>
        <authorList>
            <person name="Dodson R.J."/>
            <person name="Durkin A.S."/>
            <person name="Rosovitz M.J."/>
            <person name="Rasko D.A."/>
            <person name="Hoffmaster A."/>
            <person name="Ravel J."/>
            <person name="Sutton G."/>
        </authorList>
    </citation>
    <scope>NUCLEOTIDE SEQUENCE [LARGE SCALE GENOMIC DNA]</scope>
    <source>
        <strain evidence="1 2">B4264</strain>
    </source>
</reference>
<proteinExistence type="predicted"/>
<dbReference type="AlphaFoldDB" id="B7H507"/>
<organism evidence="1 2">
    <name type="scientific">Bacillus cereus (strain B4264)</name>
    <dbReference type="NCBI Taxonomy" id="405532"/>
    <lineage>
        <taxon>Bacteria</taxon>
        <taxon>Bacillati</taxon>
        <taxon>Bacillota</taxon>
        <taxon>Bacilli</taxon>
        <taxon>Bacillales</taxon>
        <taxon>Bacillaceae</taxon>
        <taxon>Bacillus</taxon>
        <taxon>Bacillus cereus group</taxon>
    </lineage>
</organism>
<dbReference type="HOGENOM" id="CLU_3246734_0_0_9"/>
<protein>
    <submittedName>
        <fullName evidence="1">Uncharacterized protein</fullName>
    </submittedName>
</protein>
<dbReference type="Proteomes" id="UP000007096">
    <property type="component" value="Chromosome"/>
</dbReference>
<evidence type="ECO:0000313" key="1">
    <source>
        <dbReference type="EMBL" id="ACK63601.1"/>
    </source>
</evidence>
<sequence>MNITSFKIVVFVLYRNVVKEYSVKHGLMFKELLKNRERYLQK</sequence>